<dbReference type="GO" id="GO:0004175">
    <property type="term" value="F:endopeptidase activity"/>
    <property type="evidence" value="ECO:0007669"/>
    <property type="project" value="TreeGrafter"/>
</dbReference>
<keyword evidence="4 5" id="KW-0720">Serine protease</keyword>
<dbReference type="InterPro" id="IPR005151">
    <property type="entry name" value="Tail-specific_protease"/>
</dbReference>
<dbReference type="GO" id="GO:0007165">
    <property type="term" value="P:signal transduction"/>
    <property type="evidence" value="ECO:0007669"/>
    <property type="project" value="TreeGrafter"/>
</dbReference>
<comment type="similarity">
    <text evidence="1 5">Belongs to the peptidase S41A family.</text>
</comment>
<dbReference type="InterPro" id="IPR004447">
    <property type="entry name" value="Peptidase_S41A"/>
</dbReference>
<dbReference type="STRING" id="360411.AC812_15640"/>
<dbReference type="NCBIfam" id="TIGR00225">
    <property type="entry name" value="prc"/>
    <property type="match status" value="1"/>
</dbReference>
<dbReference type="InterPro" id="IPR001478">
    <property type="entry name" value="PDZ"/>
</dbReference>
<dbReference type="SMART" id="SM00245">
    <property type="entry name" value="TSPc"/>
    <property type="match status" value="1"/>
</dbReference>
<evidence type="ECO:0000256" key="1">
    <source>
        <dbReference type="ARBA" id="ARBA00009179"/>
    </source>
</evidence>
<dbReference type="PANTHER" id="PTHR32060">
    <property type="entry name" value="TAIL-SPECIFIC PROTEASE"/>
    <property type="match status" value="1"/>
</dbReference>
<keyword evidence="2 5" id="KW-0645">Protease</keyword>
<evidence type="ECO:0000313" key="9">
    <source>
        <dbReference type="Proteomes" id="UP000050514"/>
    </source>
</evidence>
<dbReference type="AlphaFoldDB" id="A0A0P6WQU7"/>
<dbReference type="GO" id="GO:0006508">
    <property type="term" value="P:proteolysis"/>
    <property type="evidence" value="ECO:0007669"/>
    <property type="project" value="UniProtKB-KW"/>
</dbReference>
<protein>
    <recommendedName>
        <fullName evidence="10">PDZ domain-containing protein</fullName>
    </recommendedName>
</protein>
<dbReference type="EMBL" id="LGHJ01000023">
    <property type="protein sequence ID" value="KPL72447.1"/>
    <property type="molecule type" value="Genomic_DNA"/>
</dbReference>
<evidence type="ECO:0008006" key="10">
    <source>
        <dbReference type="Google" id="ProtNLM"/>
    </source>
</evidence>
<sequence>MGYLIRDRQIVPITTNAFPLFQQAYDLLVEHGSYPLPEQKNIEYGMIRGLLQAYDDPYTIFVEPPQHELQSQQLRGKFGGIGARIERDSQNQYRLFPFEDSPAKRSGIQDGDILLSIDEVEIRADMPQDDVLALLRGDKGTSVRLVIFREHDQREYRFQITREEIALPSVTWNLLPEDKLVGHIQVNLMSSTTPDEIKKAIEDLTLHGAVSFILDLRNNGGGLVDTGIKIAELFLPAGSPVLTQTYRDKQPQTIQAEKDGPFTQIPLVVLINNSTASAAEITAGALKAQQRATLIGTPTFGKYTIQLVFDLPDGSSLHITAAEWEIPGLIPPIRDHGVLPDIWVENETTENLNGRYIQAALQALRSKNSP</sequence>
<keyword evidence="3 5" id="KW-0378">Hydrolase</keyword>
<gene>
    <name evidence="8" type="ORF">AC812_15640</name>
</gene>
<dbReference type="Proteomes" id="UP000050514">
    <property type="component" value="Unassembled WGS sequence"/>
</dbReference>
<dbReference type="InterPro" id="IPR036034">
    <property type="entry name" value="PDZ_sf"/>
</dbReference>
<dbReference type="InterPro" id="IPR029045">
    <property type="entry name" value="ClpP/crotonase-like_dom_sf"/>
</dbReference>
<evidence type="ECO:0000259" key="6">
    <source>
        <dbReference type="SMART" id="SM00228"/>
    </source>
</evidence>
<proteinExistence type="inferred from homology"/>
<evidence type="ECO:0000256" key="4">
    <source>
        <dbReference type="ARBA" id="ARBA00022825"/>
    </source>
</evidence>
<dbReference type="Gene3D" id="2.30.42.10">
    <property type="match status" value="1"/>
</dbReference>
<dbReference type="GO" id="GO:0030288">
    <property type="term" value="C:outer membrane-bounded periplasmic space"/>
    <property type="evidence" value="ECO:0007669"/>
    <property type="project" value="TreeGrafter"/>
</dbReference>
<dbReference type="InterPro" id="IPR041489">
    <property type="entry name" value="PDZ_6"/>
</dbReference>
<dbReference type="PANTHER" id="PTHR32060:SF30">
    <property type="entry name" value="CARBOXY-TERMINAL PROCESSING PROTEASE CTPA"/>
    <property type="match status" value="1"/>
</dbReference>
<feature type="domain" description="PDZ" evidence="6">
    <location>
        <begin position="79"/>
        <end position="151"/>
    </location>
</feature>
<evidence type="ECO:0000256" key="5">
    <source>
        <dbReference type="RuleBase" id="RU004404"/>
    </source>
</evidence>
<evidence type="ECO:0000256" key="3">
    <source>
        <dbReference type="ARBA" id="ARBA00022801"/>
    </source>
</evidence>
<comment type="caution">
    <text evidence="8">The sequence shown here is derived from an EMBL/GenBank/DDBJ whole genome shotgun (WGS) entry which is preliminary data.</text>
</comment>
<feature type="domain" description="Tail specific protease" evidence="7">
    <location>
        <begin position="153"/>
        <end position="345"/>
    </location>
</feature>
<dbReference type="Pfam" id="PF17820">
    <property type="entry name" value="PDZ_6"/>
    <property type="match status" value="1"/>
</dbReference>
<accession>A0A0P6WQU7</accession>
<dbReference type="Gene3D" id="3.90.226.10">
    <property type="entry name" value="2-enoyl-CoA Hydratase, Chain A, domain 1"/>
    <property type="match status" value="1"/>
</dbReference>
<dbReference type="SMART" id="SM00228">
    <property type="entry name" value="PDZ"/>
    <property type="match status" value="1"/>
</dbReference>
<dbReference type="CDD" id="cd07560">
    <property type="entry name" value="Peptidase_S41_CPP"/>
    <property type="match status" value="1"/>
</dbReference>
<dbReference type="Gene3D" id="3.30.750.44">
    <property type="match status" value="1"/>
</dbReference>
<dbReference type="CDD" id="cd06782">
    <property type="entry name" value="cpPDZ_CPP-like"/>
    <property type="match status" value="1"/>
</dbReference>
<dbReference type="GO" id="GO:0008236">
    <property type="term" value="F:serine-type peptidase activity"/>
    <property type="evidence" value="ECO:0007669"/>
    <property type="project" value="UniProtKB-KW"/>
</dbReference>
<evidence type="ECO:0000259" key="7">
    <source>
        <dbReference type="SMART" id="SM00245"/>
    </source>
</evidence>
<organism evidence="8 9">
    <name type="scientific">Bellilinea caldifistulae</name>
    <dbReference type="NCBI Taxonomy" id="360411"/>
    <lineage>
        <taxon>Bacteria</taxon>
        <taxon>Bacillati</taxon>
        <taxon>Chloroflexota</taxon>
        <taxon>Anaerolineae</taxon>
        <taxon>Anaerolineales</taxon>
        <taxon>Anaerolineaceae</taxon>
        <taxon>Bellilinea</taxon>
    </lineage>
</organism>
<dbReference type="SUPFAM" id="SSF52096">
    <property type="entry name" value="ClpP/crotonase"/>
    <property type="match status" value="1"/>
</dbReference>
<name>A0A0P6WQU7_9CHLR</name>
<evidence type="ECO:0000256" key="2">
    <source>
        <dbReference type="ARBA" id="ARBA00022670"/>
    </source>
</evidence>
<dbReference type="SUPFAM" id="SSF50156">
    <property type="entry name" value="PDZ domain-like"/>
    <property type="match status" value="1"/>
</dbReference>
<reference evidence="8 9" key="1">
    <citation type="submission" date="2015-07" db="EMBL/GenBank/DDBJ databases">
        <title>Draft genome of Bellilinea caldifistulae DSM 17877.</title>
        <authorList>
            <person name="Hemp J."/>
            <person name="Ward L.M."/>
            <person name="Pace L.A."/>
            <person name="Fischer W.W."/>
        </authorList>
    </citation>
    <scope>NUCLEOTIDE SEQUENCE [LARGE SCALE GENOMIC DNA]</scope>
    <source>
        <strain evidence="8 9">GOMI-1</strain>
    </source>
</reference>
<evidence type="ECO:0000313" key="8">
    <source>
        <dbReference type="EMBL" id="KPL72447.1"/>
    </source>
</evidence>
<dbReference type="Pfam" id="PF03572">
    <property type="entry name" value="Peptidase_S41"/>
    <property type="match status" value="1"/>
</dbReference>
<keyword evidence="9" id="KW-1185">Reference proteome</keyword>